<dbReference type="Proteomes" id="UP001140949">
    <property type="component" value="Unassembled WGS sequence"/>
</dbReference>
<dbReference type="Pfam" id="PF00069">
    <property type="entry name" value="Pkinase"/>
    <property type="match status" value="1"/>
</dbReference>
<dbReference type="EMBL" id="JANAVB010029920">
    <property type="protein sequence ID" value="KAJ6813964.1"/>
    <property type="molecule type" value="Genomic_DNA"/>
</dbReference>
<dbReference type="GO" id="GO:0004672">
    <property type="term" value="F:protein kinase activity"/>
    <property type="evidence" value="ECO:0007669"/>
    <property type="project" value="InterPro"/>
</dbReference>
<dbReference type="InterPro" id="IPR011009">
    <property type="entry name" value="Kinase-like_dom_sf"/>
</dbReference>
<evidence type="ECO:0000256" key="2">
    <source>
        <dbReference type="SAM" id="MobiDB-lite"/>
    </source>
</evidence>
<evidence type="ECO:0000256" key="1">
    <source>
        <dbReference type="PROSITE-ProRule" id="PRU10141"/>
    </source>
</evidence>
<keyword evidence="5" id="KW-1185">Reference proteome</keyword>
<feature type="domain" description="Protein kinase" evidence="3">
    <location>
        <begin position="6"/>
        <end position="162"/>
    </location>
</feature>
<keyword evidence="4" id="KW-0418">Kinase</keyword>
<dbReference type="InterPro" id="IPR017441">
    <property type="entry name" value="Protein_kinase_ATP_BS"/>
</dbReference>
<feature type="binding site" evidence="1">
    <location>
        <position position="35"/>
    </location>
    <ligand>
        <name>ATP</name>
        <dbReference type="ChEBI" id="CHEBI:30616"/>
    </ligand>
</feature>
<reference evidence="4" key="1">
    <citation type="journal article" date="2023" name="GigaByte">
        <title>Genome assembly of the bearded iris, Iris pallida Lam.</title>
        <authorList>
            <person name="Bruccoleri R.E."/>
            <person name="Oakeley E.J."/>
            <person name="Faust A.M.E."/>
            <person name="Altorfer M."/>
            <person name="Dessus-Babus S."/>
            <person name="Burckhardt D."/>
            <person name="Oertli M."/>
            <person name="Naumann U."/>
            <person name="Petersen F."/>
            <person name="Wong J."/>
        </authorList>
    </citation>
    <scope>NUCLEOTIDE SEQUENCE</scope>
    <source>
        <strain evidence="4">GSM-AAB239-AS_SAM_17_03QT</strain>
    </source>
</reference>
<proteinExistence type="predicted"/>
<dbReference type="InterPro" id="IPR052751">
    <property type="entry name" value="Plant_MAPKKK"/>
</dbReference>
<evidence type="ECO:0000313" key="5">
    <source>
        <dbReference type="Proteomes" id="UP001140949"/>
    </source>
</evidence>
<dbReference type="GO" id="GO:0007165">
    <property type="term" value="P:signal transduction"/>
    <property type="evidence" value="ECO:0007669"/>
    <property type="project" value="TreeGrafter"/>
</dbReference>
<gene>
    <name evidence="4" type="ORF">M6B38_103325</name>
</gene>
<dbReference type="PANTHER" id="PTHR48011:SF4">
    <property type="entry name" value="MITOGEN-ACTIVATED PROTEIN KINASE KINASE KINASE 19"/>
    <property type="match status" value="1"/>
</dbReference>
<evidence type="ECO:0000259" key="3">
    <source>
        <dbReference type="PROSITE" id="PS50011"/>
    </source>
</evidence>
<organism evidence="4 5">
    <name type="scientific">Iris pallida</name>
    <name type="common">Sweet iris</name>
    <dbReference type="NCBI Taxonomy" id="29817"/>
    <lineage>
        <taxon>Eukaryota</taxon>
        <taxon>Viridiplantae</taxon>
        <taxon>Streptophyta</taxon>
        <taxon>Embryophyta</taxon>
        <taxon>Tracheophyta</taxon>
        <taxon>Spermatophyta</taxon>
        <taxon>Magnoliopsida</taxon>
        <taxon>Liliopsida</taxon>
        <taxon>Asparagales</taxon>
        <taxon>Iridaceae</taxon>
        <taxon>Iridoideae</taxon>
        <taxon>Irideae</taxon>
        <taxon>Iris</taxon>
    </lineage>
</organism>
<dbReference type="PANTHER" id="PTHR48011">
    <property type="entry name" value="CCR4-NOT TRANSCRIPTIONAL COMPLEX SUBUNIT CAF120-RELATED"/>
    <property type="match status" value="1"/>
</dbReference>
<accession>A0AAX6FC26</accession>
<keyword evidence="4" id="KW-0808">Transferase</keyword>
<dbReference type="PROSITE" id="PS00107">
    <property type="entry name" value="PROTEIN_KINASE_ATP"/>
    <property type="match status" value="1"/>
</dbReference>
<dbReference type="SUPFAM" id="SSF56112">
    <property type="entry name" value="Protein kinase-like (PK-like)"/>
    <property type="match status" value="1"/>
</dbReference>
<feature type="compositionally biased region" description="Basic residues" evidence="2">
    <location>
        <begin position="153"/>
        <end position="162"/>
    </location>
</feature>
<dbReference type="PROSITE" id="PS50011">
    <property type="entry name" value="PROTEIN_KINASE_DOM"/>
    <property type="match status" value="1"/>
</dbReference>
<keyword evidence="1" id="KW-0547">Nucleotide-binding</keyword>
<feature type="compositionally biased region" description="Low complexity" evidence="2">
    <location>
        <begin position="126"/>
        <end position="139"/>
    </location>
</feature>
<dbReference type="SMART" id="SM00220">
    <property type="entry name" value="S_TKc"/>
    <property type="match status" value="1"/>
</dbReference>
<protein>
    <submittedName>
        <fullName evidence="4">Mitogen-activated protein kinase kinase kinase NPK1</fullName>
    </submittedName>
</protein>
<dbReference type="AlphaFoldDB" id="A0AAX6FC26"/>
<dbReference type="InterPro" id="IPR000719">
    <property type="entry name" value="Prot_kinase_dom"/>
</dbReference>
<dbReference type="Gene3D" id="3.30.200.20">
    <property type="entry name" value="Phosphorylase Kinase, domain 1"/>
    <property type="match status" value="1"/>
</dbReference>
<comment type="caution">
    <text evidence="4">The sequence shown here is derived from an EMBL/GenBank/DDBJ whole genome shotgun (WGS) entry which is preliminary data.</text>
</comment>
<sequence>MAFGGWTRGRVLGRGSTATVSLATSDRSGEQFAVKSAELAGSSFLRRERKILSSLGSCKNVVSYLGCDDTADGQYNIFLEYAPGGSLHDRIAERAAAGGTSRRPRFAPTLAGSSPDWPSSTRRRSSTATSRAGTSSLGRTGRRRSRTSAARSSWKRRRRSCS</sequence>
<evidence type="ECO:0000313" key="4">
    <source>
        <dbReference type="EMBL" id="KAJ6813964.1"/>
    </source>
</evidence>
<dbReference type="GO" id="GO:0005524">
    <property type="term" value="F:ATP binding"/>
    <property type="evidence" value="ECO:0007669"/>
    <property type="project" value="UniProtKB-UniRule"/>
</dbReference>
<keyword evidence="1" id="KW-0067">ATP-binding</keyword>
<name>A0AAX6FC26_IRIPA</name>
<reference evidence="4" key="2">
    <citation type="submission" date="2023-04" db="EMBL/GenBank/DDBJ databases">
        <authorList>
            <person name="Bruccoleri R.E."/>
            <person name="Oakeley E.J."/>
            <person name="Faust A.-M."/>
            <person name="Dessus-Babus S."/>
            <person name="Altorfer M."/>
            <person name="Burckhardt D."/>
            <person name="Oertli M."/>
            <person name="Naumann U."/>
            <person name="Petersen F."/>
            <person name="Wong J."/>
        </authorList>
    </citation>
    <scope>NUCLEOTIDE SEQUENCE</scope>
    <source>
        <strain evidence="4">GSM-AAB239-AS_SAM_17_03QT</strain>
        <tissue evidence="4">Leaf</tissue>
    </source>
</reference>
<feature type="region of interest" description="Disordered" evidence="2">
    <location>
        <begin position="92"/>
        <end position="162"/>
    </location>
</feature>